<proteinExistence type="predicted"/>
<evidence type="ECO:0000256" key="3">
    <source>
        <dbReference type="PROSITE-ProRule" id="PRU00023"/>
    </source>
</evidence>
<dbReference type="PROSITE" id="PS50297">
    <property type="entry name" value="ANK_REP_REGION"/>
    <property type="match status" value="3"/>
</dbReference>
<dbReference type="InterPro" id="IPR002110">
    <property type="entry name" value="Ankyrin_rpt"/>
</dbReference>
<evidence type="ECO:0000313" key="9">
    <source>
        <dbReference type="Proteomes" id="UP000654913"/>
    </source>
</evidence>
<evidence type="ECO:0000259" key="7">
    <source>
        <dbReference type="Pfam" id="PF24883"/>
    </source>
</evidence>
<dbReference type="Proteomes" id="UP000654913">
    <property type="component" value="Chromosome 5"/>
</dbReference>
<dbReference type="PANTHER" id="PTHR24198">
    <property type="entry name" value="ANKYRIN REPEAT AND PROTEIN KINASE DOMAIN-CONTAINING PROTEIN"/>
    <property type="match status" value="1"/>
</dbReference>
<dbReference type="SUPFAM" id="SSF53167">
    <property type="entry name" value="Purine and uridine phosphorylases"/>
    <property type="match status" value="1"/>
</dbReference>
<evidence type="ECO:0008006" key="10">
    <source>
        <dbReference type="Google" id="ProtNLM"/>
    </source>
</evidence>
<feature type="repeat" description="ANK" evidence="3">
    <location>
        <begin position="1330"/>
        <end position="1362"/>
    </location>
</feature>
<dbReference type="KEGG" id="apuu:APUU_51426A"/>
<dbReference type="InterPro" id="IPR056884">
    <property type="entry name" value="NPHP3-like_N"/>
</dbReference>
<dbReference type="Pfam" id="PF12796">
    <property type="entry name" value="Ank_2"/>
    <property type="match status" value="3"/>
</dbReference>
<feature type="domain" description="Nephrocystin 3-like N-terminal" evidence="7">
    <location>
        <begin position="404"/>
        <end position="568"/>
    </location>
</feature>
<evidence type="ECO:0000256" key="4">
    <source>
        <dbReference type="SAM" id="MobiDB-lite"/>
    </source>
</evidence>
<keyword evidence="1" id="KW-0677">Repeat</keyword>
<feature type="repeat" description="ANK" evidence="3">
    <location>
        <begin position="1266"/>
        <end position="1298"/>
    </location>
</feature>
<dbReference type="Pfam" id="PF22939">
    <property type="entry name" value="WHD_GPIID"/>
    <property type="match status" value="1"/>
</dbReference>
<reference evidence="8" key="1">
    <citation type="submission" date="2021-01" db="EMBL/GenBank/DDBJ databases">
        <authorList>
            <consortium name="Aspergillus puulaauensis MK2 genome sequencing consortium"/>
            <person name="Kazuki M."/>
            <person name="Futagami T."/>
        </authorList>
    </citation>
    <scope>NUCLEOTIDE SEQUENCE</scope>
    <source>
        <strain evidence="8">MK2</strain>
    </source>
</reference>
<dbReference type="InterPro" id="IPR000845">
    <property type="entry name" value="Nucleoside_phosphorylase_d"/>
</dbReference>
<dbReference type="OrthoDB" id="1577640at2759"/>
<feature type="region of interest" description="Disordered" evidence="4">
    <location>
        <begin position="1"/>
        <end position="52"/>
    </location>
</feature>
<dbReference type="GO" id="GO:0003824">
    <property type="term" value="F:catalytic activity"/>
    <property type="evidence" value="ECO:0007669"/>
    <property type="project" value="InterPro"/>
</dbReference>
<dbReference type="InterPro" id="IPR035994">
    <property type="entry name" value="Nucleoside_phosphorylase_sf"/>
</dbReference>
<dbReference type="Pfam" id="PF01048">
    <property type="entry name" value="PNP_UDP_1"/>
    <property type="match status" value="1"/>
</dbReference>
<dbReference type="EMBL" id="AP024447">
    <property type="protein sequence ID" value="BCS26715.1"/>
    <property type="molecule type" value="Genomic_DNA"/>
</dbReference>
<evidence type="ECO:0000259" key="6">
    <source>
        <dbReference type="Pfam" id="PF22939"/>
    </source>
</evidence>
<feature type="repeat" description="ANK" evidence="3">
    <location>
        <begin position="1033"/>
        <end position="1057"/>
    </location>
</feature>
<reference evidence="8" key="2">
    <citation type="submission" date="2021-02" db="EMBL/GenBank/DDBJ databases">
        <title>Aspergillus puulaauensis MK2 genome sequence.</title>
        <authorList>
            <person name="Futagami T."/>
            <person name="Mori K."/>
            <person name="Kadooka C."/>
            <person name="Tanaka T."/>
        </authorList>
    </citation>
    <scope>NUCLEOTIDE SEQUENCE</scope>
    <source>
        <strain evidence="8">MK2</strain>
    </source>
</reference>
<dbReference type="RefSeq" id="XP_041558909.1">
    <property type="nucleotide sequence ID" value="XM_041706533.1"/>
</dbReference>
<dbReference type="SUPFAM" id="SSF52540">
    <property type="entry name" value="P-loop containing nucleoside triphosphate hydrolases"/>
    <property type="match status" value="1"/>
</dbReference>
<dbReference type="SMART" id="SM00248">
    <property type="entry name" value="ANK"/>
    <property type="match status" value="14"/>
</dbReference>
<dbReference type="Gene3D" id="1.25.40.20">
    <property type="entry name" value="Ankyrin repeat-containing domain"/>
    <property type="match status" value="4"/>
</dbReference>
<feature type="domain" description="GPI inositol-deacylase winged helix" evidence="6">
    <location>
        <begin position="662"/>
        <end position="739"/>
    </location>
</feature>
<dbReference type="InterPro" id="IPR027417">
    <property type="entry name" value="P-loop_NTPase"/>
</dbReference>
<evidence type="ECO:0000256" key="2">
    <source>
        <dbReference type="ARBA" id="ARBA00023043"/>
    </source>
</evidence>
<name>A0A7R7XS21_9EURO</name>
<dbReference type="Gene3D" id="3.40.50.300">
    <property type="entry name" value="P-loop containing nucleotide triphosphate hydrolases"/>
    <property type="match status" value="1"/>
</dbReference>
<evidence type="ECO:0000313" key="8">
    <source>
        <dbReference type="EMBL" id="BCS26715.1"/>
    </source>
</evidence>
<dbReference type="InterPro" id="IPR054471">
    <property type="entry name" value="GPIID_WHD"/>
</dbReference>
<dbReference type="InterPro" id="IPR036770">
    <property type="entry name" value="Ankyrin_rpt-contain_sf"/>
</dbReference>
<keyword evidence="2 3" id="KW-0040">ANK repeat</keyword>
<sequence>MPKRKRTHTTADSEGDRRTQEKGGDSDVETSDKATPEPRQTDLTPESPFVRSSSKYPNKFYTIGWICALSVELGAAKGMLDEAHGEPQTQPKSDPNLYTLGRIHDLSVVIACLPLDEYGTSSAANLVGQMWNTFPNLRVGLFVGIGAAIPCFHEDPIRDIRLGDVVVGTRVVDYEMRKQYAGGVVKNTGQQDRPSRVLRSSLQALRAAYETKSSKITHHIKTMVRNNPEARHFAYQESLTDQLCAPCLVGGNCNGGRNVTKSQRRSSRPDKEARIHYGVIASGNTLCRDRDFREKARKEFDAICFDMEAAGVMNNFEGLVVRGISDYADCHKNDDWHSYAAASAAGYAKLLLCYVPANVKYAGTIENVTKNPHHGAEEIEILDWISQETLESRHVDHLNRLQSGTGEWFLSSAEFKNFVDGDNPLLFCSGMPGAGKTMISTLAIDTLRRHFDQDTTVAVCFLYFDYRIKYGSTAELVAIVLRQVAAQRAPLSKSARSLFEKYNPRKSRPPLRDYISTLQSTLLEWKKVLLVVDAIDECPSSNGTRQVFLDSLDTIQANSNLIIMATARPNPDIVDVMKSRRARRVEIRARDEDVKAYITGRIRQSSGLARQKRTLRRRIKQEITEAVDGMDIEDVIASLPRGYDAYEEAFSQAMIRIERQDDKSKLIAKKALSWIIYATRPLKKKELQHALALRPTDTTFHKNGMPTVDYILSACVGLVVLDKEGGIVRLVHYTAQQYFEGSSAKWFPGANVATAKTCLQYLSLEVFDARPGEADTKFYRRHQTYHLYSYAVRNLAYHVGGALSQLDNELMQFLTHDGRMNAYANELWWPPFRGLDVSPCHIAAALDVDETLGRLLDNGYDINASDGTRRTPLVWAAQYGCAKATRRLLKEGHINVNAQKPGDDCPIHRAVMRGNKQVFDLLIGDPRVDVDARDRMGKTLLMLACEVDSEDIAAALLTDSRVNPNAVDNDSFSALHHACENGNTTIIDLLMRSPAGGVNQSTPVMGPPQVNYVQSESERKLRRDIELDIMDSLGYTPLHAAAMQGKVEAMKMLLDTGKVAVDRRCKSGRTPLSSAAQRGYVAAVSLLLERGARADQADIYGQLPLHLAAGRNREGVVRKLLQEPKGDCLALDKLSRSVLLVAAEEGAVSIVRILLAQQQRDEEDGDPDEQQLLAQTLNNEQAPILHLIRSGEINLTAKDHNECLACWAIEKGHLEIAKAVLDTGVSADHIGRFKRALLSMTALNGNIEMAGLLLSRGADPALCTHRNQSPLYWAVRAGHYDMTKLFLHQSAAAAIPNKVELLATAADHQDGRLLKLLVGYGLDPTLVDSAGNTPLDYAVHVGSVRAVKRLLRAGASRDLVGDAALGSAKYGGWKKIVRLLQAE</sequence>
<feature type="domain" description="Nucleoside phosphorylase" evidence="5">
    <location>
        <begin position="63"/>
        <end position="339"/>
    </location>
</feature>
<keyword evidence="9" id="KW-1185">Reference proteome</keyword>
<evidence type="ECO:0000256" key="1">
    <source>
        <dbReference type="ARBA" id="ARBA00022737"/>
    </source>
</evidence>
<accession>A0A7R7XS21</accession>
<dbReference type="SUPFAM" id="SSF48403">
    <property type="entry name" value="Ankyrin repeat"/>
    <property type="match status" value="2"/>
</dbReference>
<dbReference type="Pfam" id="PF00023">
    <property type="entry name" value="Ank"/>
    <property type="match status" value="1"/>
</dbReference>
<dbReference type="Pfam" id="PF13637">
    <property type="entry name" value="Ank_4"/>
    <property type="match status" value="1"/>
</dbReference>
<dbReference type="GeneID" id="64976720"/>
<gene>
    <name evidence="8" type="ORF">APUU_51426A</name>
</gene>
<dbReference type="Pfam" id="PF24883">
    <property type="entry name" value="NPHP3_N"/>
    <property type="match status" value="1"/>
</dbReference>
<evidence type="ECO:0000259" key="5">
    <source>
        <dbReference type="Pfam" id="PF01048"/>
    </source>
</evidence>
<protein>
    <recommendedName>
        <fullName evidence="10">Nucleoside phosphorylase domain-containing protein</fullName>
    </recommendedName>
</protein>
<dbReference type="GO" id="GO:0009116">
    <property type="term" value="P:nucleoside metabolic process"/>
    <property type="evidence" value="ECO:0007669"/>
    <property type="project" value="InterPro"/>
</dbReference>
<feature type="compositionally biased region" description="Basic and acidic residues" evidence="4">
    <location>
        <begin position="9"/>
        <end position="40"/>
    </location>
</feature>
<dbReference type="PANTHER" id="PTHR24198:SF165">
    <property type="entry name" value="ANKYRIN REPEAT-CONTAINING PROTEIN-RELATED"/>
    <property type="match status" value="1"/>
</dbReference>
<dbReference type="Gene3D" id="3.40.50.1580">
    <property type="entry name" value="Nucleoside phosphorylase domain"/>
    <property type="match status" value="1"/>
</dbReference>
<dbReference type="PROSITE" id="PS50088">
    <property type="entry name" value="ANK_REPEAT"/>
    <property type="match status" value="4"/>
</dbReference>
<organism evidence="8 9">
    <name type="scientific">Aspergillus puulaauensis</name>
    <dbReference type="NCBI Taxonomy" id="1220207"/>
    <lineage>
        <taxon>Eukaryota</taxon>
        <taxon>Fungi</taxon>
        <taxon>Dikarya</taxon>
        <taxon>Ascomycota</taxon>
        <taxon>Pezizomycotina</taxon>
        <taxon>Eurotiomycetes</taxon>
        <taxon>Eurotiomycetidae</taxon>
        <taxon>Eurotiales</taxon>
        <taxon>Aspergillaceae</taxon>
        <taxon>Aspergillus</taxon>
    </lineage>
</organism>
<feature type="repeat" description="ANK" evidence="3">
    <location>
        <begin position="1067"/>
        <end position="1099"/>
    </location>
</feature>